<organism evidence="3 4">
    <name type="scientific">Posidoniimonas corsicana</name>
    <dbReference type="NCBI Taxonomy" id="1938618"/>
    <lineage>
        <taxon>Bacteria</taxon>
        <taxon>Pseudomonadati</taxon>
        <taxon>Planctomycetota</taxon>
        <taxon>Planctomycetia</taxon>
        <taxon>Pirellulales</taxon>
        <taxon>Lacipirellulaceae</taxon>
        <taxon>Posidoniimonas</taxon>
    </lineage>
</organism>
<feature type="region of interest" description="Disordered" evidence="1">
    <location>
        <begin position="167"/>
        <end position="208"/>
    </location>
</feature>
<sequence length="208" mass="21890" precursor="true">MLTPRCRRIAAALLLAAYAVAATGLPLRGPQLPRAAGERFPCEECGCGCRSAAVCWSNCCCHTLAERIAWADREDVRPPEHVLNQAQCAGLDVRRWLPDVDGAVLAALPSLADQPQAAPAKKCCCCQKTPAAEPEPQTPADDSRGWRSLACHGVLSLWVSLSVALPPAPAGEEPALPTRPTDAPPAPLFCGLSEPPATPPPEGPDPRV</sequence>
<protein>
    <submittedName>
        <fullName evidence="3">Uncharacterized protein</fullName>
    </submittedName>
</protein>
<evidence type="ECO:0000313" key="4">
    <source>
        <dbReference type="Proteomes" id="UP000316714"/>
    </source>
</evidence>
<comment type="caution">
    <text evidence="3">The sequence shown here is derived from an EMBL/GenBank/DDBJ whole genome shotgun (WGS) entry which is preliminary data.</text>
</comment>
<keyword evidence="2" id="KW-0732">Signal</keyword>
<accession>A0A5C5V374</accession>
<dbReference type="RefSeq" id="WP_146567370.1">
    <property type="nucleotide sequence ID" value="NZ_SIHJ01000003.1"/>
</dbReference>
<reference evidence="3 4" key="1">
    <citation type="submission" date="2019-02" db="EMBL/GenBank/DDBJ databases">
        <title>Deep-cultivation of Planctomycetes and their phenomic and genomic characterization uncovers novel biology.</title>
        <authorList>
            <person name="Wiegand S."/>
            <person name="Jogler M."/>
            <person name="Boedeker C."/>
            <person name="Pinto D."/>
            <person name="Vollmers J."/>
            <person name="Rivas-Marin E."/>
            <person name="Kohn T."/>
            <person name="Peeters S.H."/>
            <person name="Heuer A."/>
            <person name="Rast P."/>
            <person name="Oberbeckmann S."/>
            <person name="Bunk B."/>
            <person name="Jeske O."/>
            <person name="Meyerdierks A."/>
            <person name="Storesund J.E."/>
            <person name="Kallscheuer N."/>
            <person name="Luecker S."/>
            <person name="Lage O.M."/>
            <person name="Pohl T."/>
            <person name="Merkel B.J."/>
            <person name="Hornburger P."/>
            <person name="Mueller R.-W."/>
            <person name="Bruemmer F."/>
            <person name="Labrenz M."/>
            <person name="Spormann A.M."/>
            <person name="Op Den Camp H."/>
            <person name="Overmann J."/>
            <person name="Amann R."/>
            <person name="Jetten M.S.M."/>
            <person name="Mascher T."/>
            <person name="Medema M.H."/>
            <person name="Devos D.P."/>
            <person name="Kaster A.-K."/>
            <person name="Ovreas L."/>
            <person name="Rohde M."/>
            <person name="Galperin M.Y."/>
            <person name="Jogler C."/>
        </authorList>
    </citation>
    <scope>NUCLEOTIDE SEQUENCE [LARGE SCALE GENOMIC DNA]</scope>
    <source>
        <strain evidence="3 4">KOR34</strain>
    </source>
</reference>
<dbReference type="EMBL" id="SIHJ01000003">
    <property type="protein sequence ID" value="TWT32197.1"/>
    <property type="molecule type" value="Genomic_DNA"/>
</dbReference>
<evidence type="ECO:0000313" key="3">
    <source>
        <dbReference type="EMBL" id="TWT32197.1"/>
    </source>
</evidence>
<feature type="compositionally biased region" description="Low complexity" evidence="1">
    <location>
        <begin position="167"/>
        <end position="176"/>
    </location>
</feature>
<evidence type="ECO:0000256" key="1">
    <source>
        <dbReference type="SAM" id="MobiDB-lite"/>
    </source>
</evidence>
<feature type="chain" id="PRO_5022909580" evidence="2">
    <location>
        <begin position="22"/>
        <end position="208"/>
    </location>
</feature>
<dbReference type="Proteomes" id="UP000316714">
    <property type="component" value="Unassembled WGS sequence"/>
</dbReference>
<feature type="signal peptide" evidence="2">
    <location>
        <begin position="1"/>
        <end position="21"/>
    </location>
</feature>
<keyword evidence="4" id="KW-1185">Reference proteome</keyword>
<dbReference type="OrthoDB" id="281807at2"/>
<dbReference type="AlphaFoldDB" id="A0A5C5V374"/>
<feature type="compositionally biased region" description="Pro residues" evidence="1">
    <location>
        <begin position="196"/>
        <end position="208"/>
    </location>
</feature>
<name>A0A5C5V374_9BACT</name>
<gene>
    <name evidence="3" type="ORF">KOR34_39580</name>
</gene>
<proteinExistence type="predicted"/>
<evidence type="ECO:0000256" key="2">
    <source>
        <dbReference type="SAM" id="SignalP"/>
    </source>
</evidence>